<organism evidence="2 3">
    <name type="scientific">Legionella busanensis</name>
    <dbReference type="NCBI Taxonomy" id="190655"/>
    <lineage>
        <taxon>Bacteria</taxon>
        <taxon>Pseudomonadati</taxon>
        <taxon>Pseudomonadota</taxon>
        <taxon>Gammaproteobacteria</taxon>
        <taxon>Legionellales</taxon>
        <taxon>Legionellaceae</taxon>
        <taxon>Legionella</taxon>
    </lineage>
</organism>
<dbReference type="NCBIfam" id="TIGR00199">
    <property type="entry name" value="PncC_domain"/>
    <property type="match status" value="1"/>
</dbReference>
<keyword evidence="3" id="KW-1185">Reference proteome</keyword>
<dbReference type="InterPro" id="IPR008136">
    <property type="entry name" value="CinA_C"/>
</dbReference>
<dbReference type="AlphaFoldDB" id="A0A378JMX6"/>
<accession>A0A378JMX6</accession>
<evidence type="ECO:0000313" key="2">
    <source>
        <dbReference type="EMBL" id="STX52038.1"/>
    </source>
</evidence>
<evidence type="ECO:0000259" key="1">
    <source>
        <dbReference type="Pfam" id="PF02464"/>
    </source>
</evidence>
<gene>
    <name evidence="2" type="primary">cinA_2</name>
    <name evidence="2" type="ORF">NCTC13316_02142</name>
</gene>
<sequence>MADLKTSLLDLTNTLKMKQLVITTAESCTGGLIASFLTDLSGSSAWFDRGFVTYSNLSKHEMLDVDLKLIEKHGAVSREVAQAMVQGALARSTADVAIAVTGIAGPTGGSLKKPVGTVYLAFALRGEQPQIEHHYFQAKTRTRIRLLACQEAFKGIQTLLNKMSSP</sequence>
<dbReference type="InterPro" id="IPR036653">
    <property type="entry name" value="CinA-like_C"/>
</dbReference>
<evidence type="ECO:0000313" key="3">
    <source>
        <dbReference type="Proteomes" id="UP000254794"/>
    </source>
</evidence>
<protein>
    <submittedName>
        <fullName evidence="2">Competence-damage inducible protein CinA</fullName>
    </submittedName>
</protein>
<dbReference type="SUPFAM" id="SSF142433">
    <property type="entry name" value="CinA-like"/>
    <property type="match status" value="1"/>
</dbReference>
<proteinExistence type="predicted"/>
<reference evidence="2 3" key="1">
    <citation type="submission" date="2018-06" db="EMBL/GenBank/DDBJ databases">
        <authorList>
            <consortium name="Pathogen Informatics"/>
            <person name="Doyle S."/>
        </authorList>
    </citation>
    <scope>NUCLEOTIDE SEQUENCE [LARGE SCALE GENOMIC DNA]</scope>
    <source>
        <strain evidence="2 3">NCTC13316</strain>
    </source>
</reference>
<dbReference type="Proteomes" id="UP000254794">
    <property type="component" value="Unassembled WGS sequence"/>
</dbReference>
<feature type="domain" description="CinA C-terminal" evidence="1">
    <location>
        <begin position="11"/>
        <end position="159"/>
    </location>
</feature>
<dbReference type="OrthoDB" id="9801454at2"/>
<dbReference type="RefSeq" id="WP_115331628.1">
    <property type="nucleotide sequence ID" value="NZ_CAAAHP010000002.1"/>
</dbReference>
<name>A0A378JMX6_9GAMM</name>
<dbReference type="Gene3D" id="3.90.950.20">
    <property type="entry name" value="CinA-like"/>
    <property type="match status" value="1"/>
</dbReference>
<dbReference type="Pfam" id="PF02464">
    <property type="entry name" value="CinA"/>
    <property type="match status" value="1"/>
</dbReference>
<dbReference type="EMBL" id="UGOD01000001">
    <property type="protein sequence ID" value="STX52038.1"/>
    <property type="molecule type" value="Genomic_DNA"/>
</dbReference>